<comment type="caution">
    <text evidence="2">The sequence shown here is derived from an EMBL/GenBank/DDBJ whole genome shotgun (WGS) entry which is preliminary data.</text>
</comment>
<name>A0ABX2CI95_9BRAD</name>
<evidence type="ECO:0000313" key="2">
    <source>
        <dbReference type="EMBL" id="NPU67938.1"/>
    </source>
</evidence>
<dbReference type="RefSeq" id="WP_172113007.1">
    <property type="nucleotide sequence ID" value="NZ_JABFDN010000008.1"/>
</dbReference>
<dbReference type="EMBL" id="JABFDN010000008">
    <property type="protein sequence ID" value="NPU67938.1"/>
    <property type="molecule type" value="Genomic_DNA"/>
</dbReference>
<reference evidence="2" key="1">
    <citation type="submission" date="2020-05" db="EMBL/GenBank/DDBJ databases">
        <title>Nod-independent and nitrogen-fixing Bradyrhizobium aeschynomene sp. nov. isolated from nodules of Aeschynomene indica.</title>
        <authorList>
            <person name="Zhang Z."/>
        </authorList>
    </citation>
    <scope>NUCLEOTIDE SEQUENCE</scope>
    <source>
        <strain evidence="2">83012</strain>
    </source>
</reference>
<keyword evidence="3" id="KW-1185">Reference proteome</keyword>
<protein>
    <submittedName>
        <fullName evidence="2">Uncharacterized protein</fullName>
    </submittedName>
</protein>
<accession>A0ABX2CI95</accession>
<feature type="compositionally biased region" description="Basic and acidic residues" evidence="1">
    <location>
        <begin position="114"/>
        <end position="125"/>
    </location>
</feature>
<sequence length="149" mass="17046">MNERETLRALQDGICAAWIDLLRQNRGAEGHPDDYYALTVENVRGHGEQFDLCLTFRTGRIYCCCEDMCHTGLLTKRRWQQLRAALAAHGVKSEKPLIVRIRTRLEAGARLRYGRTDDPEPEMHDQGPWTLTVREPPRVAPVHHEGSSN</sequence>
<organism evidence="2 3">
    <name type="scientific">Bradyrhizobium aeschynomenes</name>
    <dbReference type="NCBI Taxonomy" id="2734909"/>
    <lineage>
        <taxon>Bacteria</taxon>
        <taxon>Pseudomonadati</taxon>
        <taxon>Pseudomonadota</taxon>
        <taxon>Alphaproteobacteria</taxon>
        <taxon>Hyphomicrobiales</taxon>
        <taxon>Nitrobacteraceae</taxon>
        <taxon>Bradyrhizobium</taxon>
    </lineage>
</organism>
<dbReference type="Proteomes" id="UP000886476">
    <property type="component" value="Unassembled WGS sequence"/>
</dbReference>
<feature type="region of interest" description="Disordered" evidence="1">
    <location>
        <begin position="114"/>
        <end position="149"/>
    </location>
</feature>
<proteinExistence type="predicted"/>
<evidence type="ECO:0000256" key="1">
    <source>
        <dbReference type="SAM" id="MobiDB-lite"/>
    </source>
</evidence>
<gene>
    <name evidence="2" type="ORF">HL667_23250</name>
</gene>
<evidence type="ECO:0000313" key="3">
    <source>
        <dbReference type="Proteomes" id="UP000886476"/>
    </source>
</evidence>